<name>A0A8T0N8G9_PANVG</name>
<dbReference type="Proteomes" id="UP000823388">
    <property type="component" value="Chromosome 9K"/>
</dbReference>
<protein>
    <submittedName>
        <fullName evidence="1">Uncharacterized protein</fullName>
    </submittedName>
</protein>
<comment type="caution">
    <text evidence="1">The sequence shown here is derived from an EMBL/GenBank/DDBJ whole genome shotgun (WGS) entry which is preliminary data.</text>
</comment>
<reference evidence="1" key="1">
    <citation type="submission" date="2020-05" db="EMBL/GenBank/DDBJ databases">
        <title>WGS assembly of Panicum virgatum.</title>
        <authorList>
            <person name="Lovell J.T."/>
            <person name="Jenkins J."/>
            <person name="Shu S."/>
            <person name="Juenger T.E."/>
            <person name="Schmutz J."/>
        </authorList>
    </citation>
    <scope>NUCLEOTIDE SEQUENCE</scope>
    <source>
        <strain evidence="1">AP13</strain>
    </source>
</reference>
<evidence type="ECO:0000313" key="1">
    <source>
        <dbReference type="EMBL" id="KAG2544612.1"/>
    </source>
</evidence>
<sequence>MPAPARCETRKRRAAPGVNGGGRALLCSALLCCADAEKKKKRKPPRWLLVLTCARHQKETAQKEGAGRWACAADDVAWMAPLSSHHLGRACLASRRPQSPQPQWEKGWLVK</sequence>
<keyword evidence="2" id="KW-1185">Reference proteome</keyword>
<gene>
    <name evidence="1" type="ORF">PVAP13_9KG039561</name>
</gene>
<accession>A0A8T0N8G9</accession>
<evidence type="ECO:0000313" key="2">
    <source>
        <dbReference type="Proteomes" id="UP000823388"/>
    </source>
</evidence>
<proteinExistence type="predicted"/>
<organism evidence="1 2">
    <name type="scientific">Panicum virgatum</name>
    <name type="common">Blackwell switchgrass</name>
    <dbReference type="NCBI Taxonomy" id="38727"/>
    <lineage>
        <taxon>Eukaryota</taxon>
        <taxon>Viridiplantae</taxon>
        <taxon>Streptophyta</taxon>
        <taxon>Embryophyta</taxon>
        <taxon>Tracheophyta</taxon>
        <taxon>Spermatophyta</taxon>
        <taxon>Magnoliopsida</taxon>
        <taxon>Liliopsida</taxon>
        <taxon>Poales</taxon>
        <taxon>Poaceae</taxon>
        <taxon>PACMAD clade</taxon>
        <taxon>Panicoideae</taxon>
        <taxon>Panicodae</taxon>
        <taxon>Paniceae</taxon>
        <taxon>Panicinae</taxon>
        <taxon>Panicum</taxon>
        <taxon>Panicum sect. Hiantes</taxon>
    </lineage>
</organism>
<dbReference type="AlphaFoldDB" id="A0A8T0N8G9"/>
<dbReference type="EMBL" id="CM029053">
    <property type="protein sequence ID" value="KAG2544612.1"/>
    <property type="molecule type" value="Genomic_DNA"/>
</dbReference>